<dbReference type="GO" id="GO:0046872">
    <property type="term" value="F:metal ion binding"/>
    <property type="evidence" value="ECO:0007669"/>
    <property type="project" value="UniProtKB-KW"/>
</dbReference>
<keyword evidence="15" id="KW-1185">Reference proteome</keyword>
<proteinExistence type="inferred from homology"/>
<keyword evidence="3 13" id="KW-1003">Cell membrane</keyword>
<dbReference type="EMBL" id="CP015994">
    <property type="protein sequence ID" value="ASI47412.1"/>
    <property type="molecule type" value="Genomic_DNA"/>
</dbReference>
<evidence type="ECO:0000256" key="11">
    <source>
        <dbReference type="ARBA" id="ARBA00044501"/>
    </source>
</evidence>
<evidence type="ECO:0000256" key="10">
    <source>
        <dbReference type="ARBA" id="ARBA00023136"/>
    </source>
</evidence>
<comment type="catalytic activity">
    <reaction evidence="12">
        <text>Fe(II)-heme o + 2 A + H2O = Fe(II)-heme a + 2 AH2</text>
        <dbReference type="Rhea" id="RHEA:63388"/>
        <dbReference type="ChEBI" id="CHEBI:13193"/>
        <dbReference type="ChEBI" id="CHEBI:15377"/>
        <dbReference type="ChEBI" id="CHEBI:17499"/>
        <dbReference type="ChEBI" id="CHEBI:60530"/>
        <dbReference type="ChEBI" id="CHEBI:61715"/>
        <dbReference type="EC" id="1.17.99.9"/>
    </reaction>
    <physiologicalReaction direction="left-to-right" evidence="12">
        <dbReference type="Rhea" id="RHEA:63389"/>
    </physiologicalReaction>
</comment>
<comment type="similarity">
    <text evidence="13">Belongs to the COX15/CtaA family. Type 2 subfamily.</text>
</comment>
<comment type="subunit">
    <text evidence="13">Interacts with CtaB.</text>
</comment>
<comment type="pathway">
    <text evidence="11 13">Porphyrin-containing compound metabolism; heme A biosynthesis; heme A from heme O: step 1/1.</text>
</comment>
<evidence type="ECO:0000256" key="2">
    <source>
        <dbReference type="ARBA" id="ARBA00004141"/>
    </source>
</evidence>
<comment type="function">
    <text evidence="13">Catalyzes the conversion of heme O to heme A by two successive hydroxylations of the methyl group at C8. The first hydroxylation forms heme I, the second hydroxylation results in an unstable dihydroxymethyl group, which spontaneously dehydrates, resulting in the formyl group of heme A.</text>
</comment>
<feature type="transmembrane region" description="Helical" evidence="13">
    <location>
        <begin position="7"/>
        <end position="27"/>
    </location>
</feature>
<organism evidence="14 15">
    <name type="scientific">Anaplasma ovis str. Haibei</name>
    <dbReference type="NCBI Taxonomy" id="1248439"/>
    <lineage>
        <taxon>Bacteria</taxon>
        <taxon>Pseudomonadati</taxon>
        <taxon>Pseudomonadota</taxon>
        <taxon>Alphaproteobacteria</taxon>
        <taxon>Rickettsiales</taxon>
        <taxon>Anaplasmataceae</taxon>
        <taxon>Anaplasma</taxon>
    </lineage>
</organism>
<feature type="transmembrane region" description="Helical" evidence="13">
    <location>
        <begin position="92"/>
        <end position="110"/>
    </location>
</feature>
<evidence type="ECO:0000256" key="3">
    <source>
        <dbReference type="ARBA" id="ARBA00022475"/>
    </source>
</evidence>
<dbReference type="UniPathway" id="UPA00269">
    <property type="reaction ID" value="UER00713"/>
</dbReference>
<keyword evidence="10 13" id="KW-0472">Membrane</keyword>
<dbReference type="OrthoDB" id="9793156at2"/>
<comment type="cofactor">
    <cofactor evidence="1 13">
        <name>heme b</name>
        <dbReference type="ChEBI" id="CHEBI:60344"/>
    </cofactor>
</comment>
<feature type="binding site" description="axial binding residue" evidence="13">
    <location>
        <position position="308"/>
    </location>
    <ligand>
        <name>heme</name>
        <dbReference type="ChEBI" id="CHEBI:30413"/>
    </ligand>
    <ligandPart>
        <name>Fe</name>
        <dbReference type="ChEBI" id="CHEBI:18248"/>
    </ligandPart>
</feature>
<dbReference type="Proteomes" id="UP000259762">
    <property type="component" value="Chromosome"/>
</dbReference>
<keyword evidence="4 13" id="KW-0812">Transmembrane</keyword>
<feature type="transmembrane region" description="Helical" evidence="13">
    <location>
        <begin position="253"/>
        <end position="273"/>
    </location>
</feature>
<keyword evidence="6 13" id="KW-1133">Transmembrane helix</keyword>
<feature type="transmembrane region" description="Helical" evidence="13">
    <location>
        <begin position="310"/>
        <end position="328"/>
    </location>
</feature>
<feature type="transmembrane region" description="Helical" evidence="13">
    <location>
        <begin position="280"/>
        <end position="304"/>
    </location>
</feature>
<reference evidence="14 15" key="2">
    <citation type="journal article" date="2019" name="BMC Genomics">
        <title>The Anaplasma ovis genome reveals a high proportion of pseudogenes.</title>
        <authorList>
            <person name="Liu Z."/>
            <person name="Peasley A.M."/>
            <person name="Yang J."/>
            <person name="Li Y."/>
            <person name="Guan G."/>
            <person name="Luo J."/>
            <person name="Yin H."/>
            <person name="Brayton K.A."/>
        </authorList>
    </citation>
    <scope>NUCLEOTIDE SEQUENCE [LARGE SCALE GENOMIC DNA]</scope>
    <source>
        <strain evidence="14 15">Haibei</strain>
    </source>
</reference>
<dbReference type="InterPro" id="IPR003780">
    <property type="entry name" value="COX15/CtaA_fam"/>
</dbReference>
<feature type="transmembrane region" description="Helical" evidence="13">
    <location>
        <begin position="122"/>
        <end position="140"/>
    </location>
</feature>
<name>A0A2Z2L7C4_9RICK</name>
<keyword evidence="5 13" id="KW-0479">Metal-binding</keyword>
<sequence>MKAHFGVTVWLGICCFMTLLMVVIGGITRLTHSGLSITEWQPVIGVIPPMSDEAWLREKAKYAQTPEYKHRAEDISLDDFKRIYIIEYIHRLFGRALGAVFCLPIPYFAITKRISRAMVAKLLMVALLGGMQGAMGWFMVKSGLVGVPRVSHYRLAGHLFLTILLFSILWHSFLRCAGVRSATGTTNAKFFAAAAVVGLTVLQMVLGALVAGLDAGLTYNTFPLMDGAIIPQSLFSAKLWHGGFLCNVAAVQFLHRLVAVLIVICAALLPFWLRARGALLFLACVVLQFLLGVATLVSVVHIVLAAMHQVFSFVVLASGVYMLCGLRLEGSACISGRAGIP</sequence>
<keyword evidence="7 13" id="KW-0560">Oxidoreductase</keyword>
<evidence type="ECO:0000256" key="9">
    <source>
        <dbReference type="ARBA" id="ARBA00023133"/>
    </source>
</evidence>
<protein>
    <recommendedName>
        <fullName evidence="13">Heme A synthase</fullName>
        <shortName evidence="13">HAS</shortName>
        <ecNumber evidence="13">1.17.99.9</ecNumber>
    </recommendedName>
    <alternativeName>
        <fullName evidence="13">Cytochrome aa3-controlling protein</fullName>
    </alternativeName>
</protein>
<dbReference type="HAMAP" id="MF_01665">
    <property type="entry name" value="HemeA_synth_type2"/>
    <property type="match status" value="1"/>
</dbReference>
<evidence type="ECO:0000256" key="13">
    <source>
        <dbReference type="HAMAP-Rule" id="MF_01665"/>
    </source>
</evidence>
<gene>
    <name evidence="13" type="primary">ctaA</name>
    <name evidence="14" type="ORF">AOV_00335</name>
</gene>
<dbReference type="Pfam" id="PF02628">
    <property type="entry name" value="COX15-CtaA"/>
    <property type="match status" value="1"/>
</dbReference>
<dbReference type="GO" id="GO:0006784">
    <property type="term" value="P:heme A biosynthetic process"/>
    <property type="evidence" value="ECO:0007669"/>
    <property type="project" value="UniProtKB-UniRule"/>
</dbReference>
<evidence type="ECO:0000256" key="7">
    <source>
        <dbReference type="ARBA" id="ARBA00023002"/>
    </source>
</evidence>
<evidence type="ECO:0000256" key="12">
    <source>
        <dbReference type="ARBA" id="ARBA00048044"/>
    </source>
</evidence>
<keyword evidence="9 13" id="KW-0350">Heme biosynthesis</keyword>
<dbReference type="GO" id="GO:0005886">
    <property type="term" value="C:plasma membrane"/>
    <property type="evidence" value="ECO:0007669"/>
    <property type="project" value="UniProtKB-SubCell"/>
</dbReference>
<dbReference type="AlphaFoldDB" id="A0A2Z2L7C4"/>
<dbReference type="EC" id="1.17.99.9" evidence="13"/>
<feature type="binding site" description="axial binding residue" evidence="13">
    <location>
        <position position="255"/>
    </location>
    <ligand>
        <name>heme</name>
        <dbReference type="ChEBI" id="CHEBI:30413"/>
    </ligand>
    <ligandPart>
        <name>Fe</name>
        <dbReference type="ChEBI" id="CHEBI:18248"/>
    </ligandPart>
</feature>
<keyword evidence="8 13" id="KW-0408">Iron</keyword>
<dbReference type="GO" id="GO:0016653">
    <property type="term" value="F:oxidoreductase activity, acting on NAD(P)H, heme protein as acceptor"/>
    <property type="evidence" value="ECO:0007669"/>
    <property type="project" value="TreeGrafter"/>
</dbReference>
<feature type="transmembrane region" description="Helical" evidence="13">
    <location>
        <begin position="152"/>
        <end position="170"/>
    </location>
</feature>
<evidence type="ECO:0000313" key="15">
    <source>
        <dbReference type="Proteomes" id="UP000259762"/>
    </source>
</evidence>
<accession>A0A2Z2L7C4</accession>
<reference evidence="15" key="1">
    <citation type="submission" date="2018-06" db="EMBL/GenBank/DDBJ databases">
        <title>The Anaplasma ovis genome reveals a high proportion of pseudogenes.</title>
        <authorList>
            <person name="Liu Z."/>
            <person name="Peasley A.M."/>
            <person name="Yang J."/>
            <person name="Li Y."/>
            <person name="Guan G."/>
            <person name="Luo J."/>
            <person name="Yin H."/>
            <person name="Brayton K.A."/>
        </authorList>
    </citation>
    <scope>NUCLEOTIDE SEQUENCE [LARGE SCALE GENOMIC DNA]</scope>
    <source>
        <strain evidence="15">Haibei</strain>
    </source>
</reference>
<dbReference type="KEGG" id="aoh:AOV_00335"/>
<evidence type="ECO:0000256" key="4">
    <source>
        <dbReference type="ARBA" id="ARBA00022692"/>
    </source>
</evidence>
<dbReference type="InterPro" id="IPR023754">
    <property type="entry name" value="HemeA_Synthase_type2"/>
</dbReference>
<evidence type="ECO:0000256" key="1">
    <source>
        <dbReference type="ARBA" id="ARBA00001970"/>
    </source>
</evidence>
<evidence type="ECO:0000256" key="8">
    <source>
        <dbReference type="ARBA" id="ARBA00023004"/>
    </source>
</evidence>
<evidence type="ECO:0000256" key="6">
    <source>
        <dbReference type="ARBA" id="ARBA00022989"/>
    </source>
</evidence>
<dbReference type="GO" id="GO:0120547">
    <property type="term" value="F:heme A synthase activity"/>
    <property type="evidence" value="ECO:0007669"/>
    <property type="project" value="UniProtKB-EC"/>
</dbReference>
<evidence type="ECO:0000256" key="5">
    <source>
        <dbReference type="ARBA" id="ARBA00022723"/>
    </source>
</evidence>
<dbReference type="PANTHER" id="PTHR23289:SF2">
    <property type="entry name" value="CYTOCHROME C OXIDASE ASSEMBLY PROTEIN COX15 HOMOLOG"/>
    <property type="match status" value="1"/>
</dbReference>
<dbReference type="PANTHER" id="PTHR23289">
    <property type="entry name" value="CYTOCHROME C OXIDASE ASSEMBLY PROTEIN COX15"/>
    <property type="match status" value="1"/>
</dbReference>
<evidence type="ECO:0000313" key="14">
    <source>
        <dbReference type="EMBL" id="ASI47412.1"/>
    </source>
</evidence>
<feature type="transmembrane region" description="Helical" evidence="13">
    <location>
        <begin position="190"/>
        <end position="213"/>
    </location>
</feature>
<comment type="subcellular location">
    <subcellularLocation>
        <location evidence="13">Cell membrane</location>
        <topology evidence="13">Multi-pass membrane protein</topology>
    </subcellularLocation>
    <subcellularLocation>
        <location evidence="2">Membrane</location>
        <topology evidence="2">Multi-pass membrane protein</topology>
    </subcellularLocation>
</comment>